<feature type="binding site" evidence="3">
    <location>
        <position position="331"/>
    </location>
    <ligand>
        <name>Zn(2+)</name>
        <dbReference type="ChEBI" id="CHEBI:29105"/>
        <label>2</label>
    </ligand>
</feature>
<dbReference type="STRING" id="573061.Clocel_2509"/>
<name>D9SQL5_CLOC7</name>
<keyword evidence="3" id="KW-0862">Zinc</keyword>
<dbReference type="EMBL" id="CP002160">
    <property type="protein sequence ID" value="ADL52221.1"/>
    <property type="molecule type" value="Genomic_DNA"/>
</dbReference>
<feature type="active site" description="Phosphoserine intermediate" evidence="2">
    <location>
        <position position="105"/>
    </location>
</feature>
<feature type="binding site" evidence="3">
    <location>
        <position position="468"/>
    </location>
    <ligand>
        <name>Zn(2+)</name>
        <dbReference type="ChEBI" id="CHEBI:29105"/>
        <label>2</label>
    </ligand>
</feature>
<protein>
    <submittedName>
        <fullName evidence="6">Alkaline phosphatase</fullName>
    </submittedName>
</protein>
<dbReference type="eggNOG" id="COG1785">
    <property type="taxonomic scope" value="Bacteria"/>
</dbReference>
<evidence type="ECO:0000313" key="7">
    <source>
        <dbReference type="Proteomes" id="UP000002730"/>
    </source>
</evidence>
<evidence type="ECO:0000256" key="4">
    <source>
        <dbReference type="RuleBase" id="RU003946"/>
    </source>
</evidence>
<feature type="binding site" evidence="3">
    <location>
        <position position="157"/>
    </location>
    <ligand>
        <name>Mg(2+)</name>
        <dbReference type="ChEBI" id="CHEBI:18420"/>
    </ligand>
</feature>
<keyword evidence="1" id="KW-0597">Phosphoprotein</keyword>
<gene>
    <name evidence="6" type="ordered locus">Clocel_2509</name>
</gene>
<dbReference type="GO" id="GO:0004035">
    <property type="term" value="F:alkaline phosphatase activity"/>
    <property type="evidence" value="ECO:0007669"/>
    <property type="project" value="TreeGrafter"/>
</dbReference>
<reference evidence="6 7" key="1">
    <citation type="submission" date="2010-08" db="EMBL/GenBank/DDBJ databases">
        <title>Complete sequence of Clostridium cellulovorans 743B.</title>
        <authorList>
            <consortium name="US DOE Joint Genome Institute"/>
            <person name="Lucas S."/>
            <person name="Copeland A."/>
            <person name="Lapidus A."/>
            <person name="Cheng J.-F."/>
            <person name="Bruce D."/>
            <person name="Goodwin L."/>
            <person name="Pitluck S."/>
            <person name="Chertkov O."/>
            <person name="Detter J.C."/>
            <person name="Han C."/>
            <person name="Tapia R."/>
            <person name="Land M."/>
            <person name="Hauser L."/>
            <person name="Chang Y.-J."/>
            <person name="Jeffries C."/>
            <person name="Kyrpides N."/>
            <person name="Ivanova N."/>
            <person name="Mikhailova N."/>
            <person name="Hemme C.L."/>
            <person name="Woyke T."/>
        </authorList>
    </citation>
    <scope>NUCLEOTIDE SEQUENCE [LARGE SCALE GENOMIC DNA]</scope>
    <source>
        <strain evidence="7">ATCC 35296 / DSM 3052 / OCM 3 / 743B</strain>
    </source>
</reference>
<evidence type="ECO:0000256" key="1">
    <source>
        <dbReference type="ARBA" id="ARBA00022553"/>
    </source>
</evidence>
<dbReference type="InterPro" id="IPR001952">
    <property type="entry name" value="Alkaline_phosphatase"/>
</dbReference>
<dbReference type="KEGG" id="ccb:Clocel_2509"/>
<feature type="binding site" evidence="3">
    <location>
        <position position="287"/>
    </location>
    <ligand>
        <name>Zn(2+)</name>
        <dbReference type="ChEBI" id="CHEBI:29105"/>
        <label>2</label>
    </ligand>
</feature>
<keyword evidence="5" id="KW-0732">Signal</keyword>
<dbReference type="Gene3D" id="3.40.720.10">
    <property type="entry name" value="Alkaline Phosphatase, subunit A"/>
    <property type="match status" value="2"/>
</dbReference>
<keyword evidence="3" id="KW-0479">Metal-binding</keyword>
<keyword evidence="3" id="KW-0460">Magnesium</keyword>
<dbReference type="Pfam" id="PF00245">
    <property type="entry name" value="Alk_phosphatase"/>
    <property type="match status" value="1"/>
</dbReference>
<accession>D9SQL5</accession>
<evidence type="ECO:0000313" key="6">
    <source>
        <dbReference type="EMBL" id="ADL52221.1"/>
    </source>
</evidence>
<dbReference type="OrthoDB" id="9794455at2"/>
<proteinExistence type="inferred from homology"/>
<dbReference type="GO" id="GO:0046872">
    <property type="term" value="F:metal ion binding"/>
    <property type="evidence" value="ECO:0007669"/>
    <property type="project" value="UniProtKB-KW"/>
</dbReference>
<feature type="chain" id="PRO_5038791203" evidence="5">
    <location>
        <begin position="21"/>
        <end position="505"/>
    </location>
</feature>
<feature type="signal peptide" evidence="5">
    <location>
        <begin position="1"/>
        <end position="20"/>
    </location>
</feature>
<keyword evidence="7" id="KW-1185">Reference proteome</keyword>
<dbReference type="CDD" id="cd16012">
    <property type="entry name" value="ALP"/>
    <property type="match status" value="1"/>
</dbReference>
<comment type="cofactor">
    <cofactor evidence="3">
        <name>Zn(2+)</name>
        <dbReference type="ChEBI" id="CHEBI:29105"/>
    </cofactor>
    <text evidence="3">Binds 2 Zn(2+) ions.</text>
</comment>
<dbReference type="PANTHER" id="PTHR11596:SF5">
    <property type="entry name" value="ALKALINE PHOSPHATASE"/>
    <property type="match status" value="1"/>
</dbReference>
<dbReference type="PRINTS" id="PR00113">
    <property type="entry name" value="ALKPHPHTASE"/>
</dbReference>
<evidence type="ECO:0000256" key="2">
    <source>
        <dbReference type="PIRSR" id="PIRSR601952-1"/>
    </source>
</evidence>
<feature type="binding site" evidence="3">
    <location>
        <position position="55"/>
    </location>
    <ligand>
        <name>Zn(2+)</name>
        <dbReference type="ChEBI" id="CHEBI:29105"/>
        <label>2</label>
    </ligand>
</feature>
<dbReference type="RefSeq" id="WP_010075463.1">
    <property type="nucleotide sequence ID" value="NC_014393.1"/>
</dbReference>
<evidence type="ECO:0000256" key="5">
    <source>
        <dbReference type="SAM" id="SignalP"/>
    </source>
</evidence>
<feature type="binding site" evidence="3">
    <location>
        <position position="55"/>
    </location>
    <ligand>
        <name>Mg(2+)</name>
        <dbReference type="ChEBI" id="CHEBI:18420"/>
    </ligand>
</feature>
<dbReference type="SMART" id="SM00098">
    <property type="entry name" value="alkPPc"/>
    <property type="match status" value="1"/>
</dbReference>
<dbReference type="PANTHER" id="PTHR11596">
    <property type="entry name" value="ALKALINE PHOSPHATASE"/>
    <property type="match status" value="1"/>
</dbReference>
<organism evidence="6 7">
    <name type="scientific">Clostridium cellulovorans (strain ATCC 35296 / DSM 3052 / OCM 3 / 743B)</name>
    <dbReference type="NCBI Taxonomy" id="573061"/>
    <lineage>
        <taxon>Bacteria</taxon>
        <taxon>Bacillati</taxon>
        <taxon>Bacillota</taxon>
        <taxon>Clostridia</taxon>
        <taxon>Eubacteriales</taxon>
        <taxon>Clostridiaceae</taxon>
        <taxon>Clostridium</taxon>
    </lineage>
</organism>
<comment type="cofactor">
    <cofactor evidence="3">
        <name>Mg(2+)</name>
        <dbReference type="ChEBI" id="CHEBI:18420"/>
    </cofactor>
    <text evidence="3">Binds 1 Mg(2+) ion.</text>
</comment>
<feature type="binding site" evidence="3">
    <location>
        <position position="291"/>
    </location>
    <ligand>
        <name>Zn(2+)</name>
        <dbReference type="ChEBI" id="CHEBI:29105"/>
        <label>2</label>
    </ligand>
</feature>
<dbReference type="InterPro" id="IPR017850">
    <property type="entry name" value="Alkaline_phosphatase_core_sf"/>
</dbReference>
<feature type="binding site" evidence="3">
    <location>
        <position position="330"/>
    </location>
    <ligand>
        <name>Zn(2+)</name>
        <dbReference type="ChEBI" id="CHEBI:29105"/>
        <label>2</label>
    </ligand>
</feature>
<evidence type="ECO:0000256" key="3">
    <source>
        <dbReference type="PIRSR" id="PIRSR601952-2"/>
    </source>
</evidence>
<sequence>MKRKILAILLSVTAAVTMLTGCGTSSKKEVKNTEVTASKSTEGKTPKYVFLFIGDGMSSVQINATQVYRGNNTSGQIATKPLNFTGFPAVGLATTFDATSFCPDSASTGTSISSGVKTHSGVIGLNVDKTTKPESITEKLKAAGKKIGIVSTVTINHATPAAFYAHVPSRNDYYDIAMQLPESNFDYFGGGSIYKATGDKKDKQDAYEVIKSKGYTIANKKEDIQKLDSSSNKVYAVTPVTEDSGSMPYTIDTKDGDLTLADYVSKGIDILDNDKGFFLMCESGKIDWACHANDAMSAIKEVIGLESAVQKAIDFAGKHPDETLILVTGDHETGGMTIGYAATGYNTAFNILDKQKISYIAFDTLISKKKEANPNISFEEVMPMIKENFGLIAPGDADANVEANKPYVLTSYEYQKLQNAFAESMKKADQRTKNEETAVLYGEYDPLSVTITHIINNKAGIGWTSYSHTGTPVPVYAYGASSEIFEGSYDNTDIFKKLVDVCKVK</sequence>
<dbReference type="Proteomes" id="UP000002730">
    <property type="component" value="Chromosome"/>
</dbReference>
<dbReference type="SUPFAM" id="SSF53649">
    <property type="entry name" value="Alkaline phosphatase-like"/>
    <property type="match status" value="1"/>
</dbReference>
<feature type="binding site" evidence="3">
    <location>
        <position position="159"/>
    </location>
    <ligand>
        <name>Mg(2+)</name>
        <dbReference type="ChEBI" id="CHEBI:18420"/>
    </ligand>
</feature>
<dbReference type="PROSITE" id="PS51257">
    <property type="entry name" value="PROKAR_LIPOPROTEIN"/>
    <property type="match status" value="1"/>
</dbReference>
<dbReference type="HOGENOM" id="CLU_008539_5_0_9"/>
<feature type="binding site" evidence="3">
    <location>
        <position position="282"/>
    </location>
    <ligand>
        <name>Mg(2+)</name>
        <dbReference type="ChEBI" id="CHEBI:18420"/>
    </ligand>
</feature>
<dbReference type="AlphaFoldDB" id="D9SQL5"/>
<comment type="similarity">
    <text evidence="4">Belongs to the alkaline phosphatase family.</text>
</comment>